<protein>
    <submittedName>
        <fullName evidence="2">Uncharacterized protein</fullName>
    </submittedName>
</protein>
<comment type="caution">
    <text evidence="2">The sequence shown here is derived from an EMBL/GenBank/DDBJ whole genome shotgun (WGS) entry which is preliminary data.</text>
</comment>
<evidence type="ECO:0000313" key="3">
    <source>
        <dbReference type="Proteomes" id="UP000011668"/>
    </source>
</evidence>
<keyword evidence="3" id="KW-1185">Reference proteome</keyword>
<feature type="compositionally biased region" description="Basic and acidic residues" evidence="1">
    <location>
        <begin position="44"/>
        <end position="59"/>
    </location>
</feature>
<reference evidence="2 3" key="1">
    <citation type="journal article" date="2013" name="Nat. Commun.">
        <title>The evolution and pathogenic mechanisms of the rice sheath blight pathogen.</title>
        <authorList>
            <person name="Zheng A."/>
            <person name="Lin R."/>
            <person name="Xu L."/>
            <person name="Qin P."/>
            <person name="Tang C."/>
            <person name="Ai P."/>
            <person name="Zhang D."/>
            <person name="Liu Y."/>
            <person name="Sun Z."/>
            <person name="Feng H."/>
            <person name="Wang Y."/>
            <person name="Chen Y."/>
            <person name="Liang X."/>
            <person name="Fu R."/>
            <person name="Li Q."/>
            <person name="Zhang J."/>
            <person name="Yu X."/>
            <person name="Xie Z."/>
            <person name="Ding L."/>
            <person name="Guan P."/>
            <person name="Tang J."/>
            <person name="Liang Y."/>
            <person name="Wang S."/>
            <person name="Deng Q."/>
            <person name="Li S."/>
            <person name="Zhu J."/>
            <person name="Wang L."/>
            <person name="Liu H."/>
            <person name="Li P."/>
        </authorList>
    </citation>
    <scope>NUCLEOTIDE SEQUENCE [LARGE SCALE GENOMIC DNA]</scope>
    <source>
        <strain evidence="3">AG-1 IA</strain>
    </source>
</reference>
<accession>L8WD10</accession>
<dbReference type="EMBL" id="AFRT01005138">
    <property type="protein sequence ID" value="ELU35835.1"/>
    <property type="molecule type" value="Genomic_DNA"/>
</dbReference>
<proteinExistence type="predicted"/>
<feature type="region of interest" description="Disordered" evidence="1">
    <location>
        <begin position="30"/>
        <end position="60"/>
    </location>
</feature>
<dbReference type="HOGENOM" id="CLU_1797762_0_0_1"/>
<gene>
    <name evidence="2" type="ORF">AG1IA_10135</name>
</gene>
<name>L8WD10_THACA</name>
<dbReference type="AlphaFoldDB" id="L8WD10"/>
<evidence type="ECO:0000313" key="2">
    <source>
        <dbReference type="EMBL" id="ELU35835.1"/>
    </source>
</evidence>
<dbReference type="Proteomes" id="UP000011668">
    <property type="component" value="Unassembled WGS sequence"/>
</dbReference>
<sequence>MNTTKMEDIQWSTKCLQATRDVPDAILHVRISPSPRNRAQSPERAADGQEASRHPEHAKGIKVRRNTPILIVVAPVLQLSRRTAAVPHCVDYFYTCMVALIRISSFMITGNNRPSQTGRPLQLGRRIYPYLEVPTTRTRLRVTA</sequence>
<evidence type="ECO:0000256" key="1">
    <source>
        <dbReference type="SAM" id="MobiDB-lite"/>
    </source>
</evidence>
<organism evidence="2 3">
    <name type="scientific">Thanatephorus cucumeris (strain AG1-IA)</name>
    <name type="common">Rice sheath blight fungus</name>
    <name type="synonym">Rhizoctonia solani</name>
    <dbReference type="NCBI Taxonomy" id="983506"/>
    <lineage>
        <taxon>Eukaryota</taxon>
        <taxon>Fungi</taxon>
        <taxon>Dikarya</taxon>
        <taxon>Basidiomycota</taxon>
        <taxon>Agaricomycotina</taxon>
        <taxon>Agaricomycetes</taxon>
        <taxon>Cantharellales</taxon>
        <taxon>Ceratobasidiaceae</taxon>
        <taxon>Rhizoctonia</taxon>
        <taxon>Rhizoctonia solani AG-1</taxon>
    </lineage>
</organism>